<organism evidence="2 3">
    <name type="scientific">Thlaspi arvense</name>
    <name type="common">Field penny-cress</name>
    <dbReference type="NCBI Taxonomy" id="13288"/>
    <lineage>
        <taxon>Eukaryota</taxon>
        <taxon>Viridiplantae</taxon>
        <taxon>Streptophyta</taxon>
        <taxon>Embryophyta</taxon>
        <taxon>Tracheophyta</taxon>
        <taxon>Spermatophyta</taxon>
        <taxon>Magnoliopsida</taxon>
        <taxon>eudicotyledons</taxon>
        <taxon>Gunneridae</taxon>
        <taxon>Pentapetalae</taxon>
        <taxon>rosids</taxon>
        <taxon>malvids</taxon>
        <taxon>Brassicales</taxon>
        <taxon>Brassicaceae</taxon>
        <taxon>Thlaspideae</taxon>
        <taxon>Thlaspi</taxon>
    </lineage>
</organism>
<proteinExistence type="predicted"/>
<feature type="compositionally biased region" description="Acidic residues" evidence="1">
    <location>
        <begin position="138"/>
        <end position="170"/>
    </location>
</feature>
<dbReference type="Proteomes" id="UP000836841">
    <property type="component" value="Chromosome 5"/>
</dbReference>
<reference evidence="2 3" key="1">
    <citation type="submission" date="2022-03" db="EMBL/GenBank/DDBJ databases">
        <authorList>
            <person name="Nunn A."/>
            <person name="Chopra R."/>
            <person name="Nunn A."/>
            <person name="Contreras Garrido A."/>
        </authorList>
    </citation>
    <scope>NUCLEOTIDE SEQUENCE [LARGE SCALE GENOMIC DNA]</scope>
</reference>
<keyword evidence="3" id="KW-1185">Reference proteome</keyword>
<sequence length="391" mass="43811">MGDDVMLKLKIHFGGAMKKENESYNYIGKLGTLSVNWKESETTWERFGDFLKNEAHISTPIIIIWYKEVGKEMNSVDYALDETDMLCLAGKSSGELDVFIEHDCSEHIPGYTSTFLVASSQVEEKNWHEDNADGYEAGQEDEEDMGENKDSDDDDIDRPKEDEEPEESEDENNKKTNVAENRCDGVTENQGNMAENQGNVAENQGNVAENQGVRSVKRDEACKEGAPVLNTVDEGDEVNPNPKPPPKPRKKRSAETNSQPAPATSSQAEQTGDSSSQPQVISSAPQPSSNQPPKPHAKKAPRGKPLKIRKTGNIPHGVGSLWSPFTDRPFEVFGNRFYDRSTSNPQSPEETYVSELMFQKMMFFWLLDLFNLSKQQCQQNNNVNNTTFTRT</sequence>
<gene>
    <name evidence="2" type="ORF">TAV2_LOCUS15865</name>
</gene>
<name>A0AAU9SI87_THLAR</name>
<dbReference type="AlphaFoldDB" id="A0AAU9SI87"/>
<feature type="compositionally biased region" description="Polar residues" evidence="1">
    <location>
        <begin position="255"/>
        <end position="281"/>
    </location>
</feature>
<accession>A0AAU9SI87</accession>
<evidence type="ECO:0000256" key="1">
    <source>
        <dbReference type="SAM" id="MobiDB-lite"/>
    </source>
</evidence>
<protein>
    <submittedName>
        <fullName evidence="2">Uncharacterized protein</fullName>
    </submittedName>
</protein>
<evidence type="ECO:0000313" key="3">
    <source>
        <dbReference type="Proteomes" id="UP000836841"/>
    </source>
</evidence>
<feature type="compositionally biased region" description="Basic residues" evidence="1">
    <location>
        <begin position="295"/>
        <end position="310"/>
    </location>
</feature>
<evidence type="ECO:0000313" key="2">
    <source>
        <dbReference type="EMBL" id="CAH2064125.1"/>
    </source>
</evidence>
<feature type="compositionally biased region" description="Polar residues" evidence="1">
    <location>
        <begin position="187"/>
        <end position="213"/>
    </location>
</feature>
<feature type="region of interest" description="Disordered" evidence="1">
    <location>
        <begin position="130"/>
        <end position="315"/>
    </location>
</feature>
<dbReference type="EMBL" id="OU466861">
    <property type="protein sequence ID" value="CAH2064125.1"/>
    <property type="molecule type" value="Genomic_DNA"/>
</dbReference>
<feature type="compositionally biased region" description="Low complexity" evidence="1">
    <location>
        <begin position="282"/>
        <end position="291"/>
    </location>
</feature>